<protein>
    <submittedName>
        <fullName evidence="1">Uncharacterized protein</fullName>
    </submittedName>
</protein>
<proteinExistence type="predicted"/>
<sequence>MTSKLMLSRGPQAKSFSSSHVRLNLSVAFRGPLKLFSFSIFFFSLSDIASISCLGFSTGTLIAFCSFAVQETLSVRLHFSLYSTATLVAFACQTETV</sequence>
<evidence type="ECO:0000313" key="1">
    <source>
        <dbReference type="EMBL" id="JAD92551.1"/>
    </source>
</evidence>
<reference evidence="1" key="2">
    <citation type="journal article" date="2015" name="Data Brief">
        <title>Shoot transcriptome of the giant reed, Arundo donax.</title>
        <authorList>
            <person name="Barrero R.A."/>
            <person name="Guerrero F.D."/>
            <person name="Moolhuijzen P."/>
            <person name="Goolsby J.A."/>
            <person name="Tidwell J."/>
            <person name="Bellgard S.E."/>
            <person name="Bellgard M.I."/>
        </authorList>
    </citation>
    <scope>NUCLEOTIDE SEQUENCE</scope>
    <source>
        <tissue evidence="1">Shoot tissue taken approximately 20 cm above the soil surface</tissue>
    </source>
</reference>
<dbReference type="AlphaFoldDB" id="A0A0A9DXP7"/>
<dbReference type="EMBL" id="GBRH01205344">
    <property type="protein sequence ID" value="JAD92551.1"/>
    <property type="molecule type" value="Transcribed_RNA"/>
</dbReference>
<name>A0A0A9DXP7_ARUDO</name>
<reference evidence="1" key="1">
    <citation type="submission" date="2014-09" db="EMBL/GenBank/DDBJ databases">
        <authorList>
            <person name="Magalhaes I.L.F."/>
            <person name="Oliveira U."/>
            <person name="Santos F.R."/>
            <person name="Vidigal T.H.D.A."/>
            <person name="Brescovit A.D."/>
            <person name="Santos A.J."/>
        </authorList>
    </citation>
    <scope>NUCLEOTIDE SEQUENCE</scope>
    <source>
        <tissue evidence="1">Shoot tissue taken approximately 20 cm above the soil surface</tissue>
    </source>
</reference>
<accession>A0A0A9DXP7</accession>
<organism evidence="1">
    <name type="scientific">Arundo donax</name>
    <name type="common">Giant reed</name>
    <name type="synonym">Donax arundinaceus</name>
    <dbReference type="NCBI Taxonomy" id="35708"/>
    <lineage>
        <taxon>Eukaryota</taxon>
        <taxon>Viridiplantae</taxon>
        <taxon>Streptophyta</taxon>
        <taxon>Embryophyta</taxon>
        <taxon>Tracheophyta</taxon>
        <taxon>Spermatophyta</taxon>
        <taxon>Magnoliopsida</taxon>
        <taxon>Liliopsida</taxon>
        <taxon>Poales</taxon>
        <taxon>Poaceae</taxon>
        <taxon>PACMAD clade</taxon>
        <taxon>Arundinoideae</taxon>
        <taxon>Arundineae</taxon>
        <taxon>Arundo</taxon>
    </lineage>
</organism>